<reference evidence="1 2" key="1">
    <citation type="submission" date="2023-02" db="EMBL/GenBank/DDBJ databases">
        <title>LHISI_Scaffold_Assembly.</title>
        <authorList>
            <person name="Stuart O.P."/>
            <person name="Cleave R."/>
            <person name="Magrath M.J.L."/>
            <person name="Mikheyev A.S."/>
        </authorList>
    </citation>
    <scope>NUCLEOTIDE SEQUENCE [LARGE SCALE GENOMIC DNA]</scope>
    <source>
        <strain evidence="1">Daus_M_001</strain>
        <tissue evidence="1">Leg muscle</tissue>
    </source>
</reference>
<name>A0ABQ9H5W8_9NEOP</name>
<comment type="caution">
    <text evidence="1">The sequence shown here is derived from an EMBL/GenBank/DDBJ whole genome shotgun (WGS) entry which is preliminary data.</text>
</comment>
<proteinExistence type="predicted"/>
<evidence type="ECO:0000313" key="1">
    <source>
        <dbReference type="EMBL" id="KAJ8879693.1"/>
    </source>
</evidence>
<protein>
    <submittedName>
        <fullName evidence="1">Uncharacterized protein</fullName>
    </submittedName>
</protein>
<accession>A0ABQ9H5W8</accession>
<gene>
    <name evidence="1" type="ORF">PR048_020301</name>
</gene>
<organism evidence="1 2">
    <name type="scientific">Dryococelus australis</name>
    <dbReference type="NCBI Taxonomy" id="614101"/>
    <lineage>
        <taxon>Eukaryota</taxon>
        <taxon>Metazoa</taxon>
        <taxon>Ecdysozoa</taxon>
        <taxon>Arthropoda</taxon>
        <taxon>Hexapoda</taxon>
        <taxon>Insecta</taxon>
        <taxon>Pterygota</taxon>
        <taxon>Neoptera</taxon>
        <taxon>Polyneoptera</taxon>
        <taxon>Phasmatodea</taxon>
        <taxon>Verophasmatodea</taxon>
        <taxon>Anareolatae</taxon>
        <taxon>Phasmatidae</taxon>
        <taxon>Eurycanthinae</taxon>
        <taxon>Dryococelus</taxon>
    </lineage>
</organism>
<evidence type="ECO:0000313" key="2">
    <source>
        <dbReference type="Proteomes" id="UP001159363"/>
    </source>
</evidence>
<dbReference type="EMBL" id="JARBHB010000007">
    <property type="protein sequence ID" value="KAJ8879693.1"/>
    <property type="molecule type" value="Genomic_DNA"/>
</dbReference>
<dbReference type="Proteomes" id="UP001159363">
    <property type="component" value="Chromosome 6"/>
</dbReference>
<sequence length="305" mass="34035">MSSLIRMKLKWHSKPGENLLYKCISYGRPYSQRSIGRSKLNYGDMNDTRGMITYSPPPPARADLAKTGTSVTSFSKPSLGAECTEQANVKTSMQRGEGQAARQGKFKFEGRGRGFCKQVKPSALVVRWWKGRGTSSLGGSTAAGVLCNDQGLAEPRSAGFREPRHIIRLATVRFTTNATPTKQAYVLVYRFLACAVLGSLQLAPNNNQKFDGKLMGMEKLKERKRGEGWQTGRNIKGKRDRGNKILKMKRGLGPTVGHIYLDMLELWLMPQLETAGANVVYQLDGVPTHFHRDVREFLNNRLPNQ</sequence>
<keyword evidence="2" id="KW-1185">Reference proteome</keyword>